<evidence type="ECO:0008006" key="4">
    <source>
        <dbReference type="Google" id="ProtNLM"/>
    </source>
</evidence>
<dbReference type="InterPro" id="IPR021109">
    <property type="entry name" value="Peptidase_aspartic_dom_sf"/>
</dbReference>
<name>A0A162WRU0_PHYB8</name>
<dbReference type="EMBL" id="KV440988">
    <property type="protein sequence ID" value="OAD70585.1"/>
    <property type="molecule type" value="Genomic_DNA"/>
</dbReference>
<gene>
    <name evidence="2" type="ORF">PHYBLDRAFT_171332</name>
</gene>
<sequence length="780" mass="87004">MCQDWIVIDTQSQPSSPDFLCLLSPGPSSPDSRRLSFSEPCSPDSAFSYLDIVLQTLLIGHRSPKTSSSSEPVVLFVVALASFDNWRTPIPLIPSESESSVSSMASGKSKTATPPPTEQSEFSTWHMSENVKSIDVNPLSNSHDLRFWLHEFKQEAAAVDASLDACVKVLRKSFWNLVEAELLQRFASPATVDDRLIITKLRKLRQRADQSIAKYAAEWEHLHTFLTTPFTVEEQVAEFLQSLYLEPLRSTLAHGVLKDISDTVNVAIKVERRARLIDYSPTELRAERTLATGPVPMEIDAVQTTQPRPHLRAYTKDGKPICNLCWTASHRTIDCSKNSGTSSYSKLPYNGNSRGSRNQPSRWQVRNITSTATQEAPQVPEGEMFDNELDGLFSLQSQFLHPTTTSEPSSTGTINQVIVADIDHHQEVSPTAYLRVGDGTLTALVDMGADISTIRANIAQKMNLSVDSSLALSFLTFKKERHLMLGKVFILVFGHTLGFHVVDQVHHEILFGWDNIKILRGIIDSTTNRISLKQSTGEIMSLPLANPQEYQAVLHTKQSTPLALALSLDPAIQDILCKNEAAITSNPKRPMPTHLLEFTIDTADNKPVFIPPCCGRPEVDVALDTEVDEMLANGVLEPCIKADPLKTAAIKTLSALTDYHGIKRFLGIVGAYHTFISHPIIITVSTVDNILKIVKIIISYCRKYESKMVGFVDSFCIKDVRIFSAIRQNIQALAFELRQKSIKSYASFLFYIFYGKIHVCDWMKILIRLLINAQTLYSKK</sequence>
<dbReference type="STRING" id="763407.A0A162WRU0"/>
<accession>A0A162WRU0</accession>
<dbReference type="GeneID" id="28997481"/>
<organism evidence="2 3">
    <name type="scientific">Phycomyces blakesleeanus (strain ATCC 8743b / DSM 1359 / FGSC 10004 / NBRC 33097 / NRRL 1555)</name>
    <dbReference type="NCBI Taxonomy" id="763407"/>
    <lineage>
        <taxon>Eukaryota</taxon>
        <taxon>Fungi</taxon>
        <taxon>Fungi incertae sedis</taxon>
        <taxon>Mucoromycota</taxon>
        <taxon>Mucoromycotina</taxon>
        <taxon>Mucoromycetes</taxon>
        <taxon>Mucorales</taxon>
        <taxon>Phycomycetaceae</taxon>
        <taxon>Phycomyces</taxon>
    </lineage>
</organism>
<dbReference type="InParanoid" id="A0A162WRU0"/>
<dbReference type="Gene3D" id="2.40.70.10">
    <property type="entry name" value="Acid Proteases"/>
    <property type="match status" value="1"/>
</dbReference>
<keyword evidence="3" id="KW-1185">Reference proteome</keyword>
<dbReference type="AlphaFoldDB" id="A0A162WRU0"/>
<evidence type="ECO:0000313" key="3">
    <source>
        <dbReference type="Proteomes" id="UP000077315"/>
    </source>
</evidence>
<dbReference type="RefSeq" id="XP_018288625.1">
    <property type="nucleotide sequence ID" value="XM_018436575.1"/>
</dbReference>
<feature type="compositionally biased region" description="Low complexity" evidence="1">
    <location>
        <begin position="96"/>
        <end position="109"/>
    </location>
</feature>
<dbReference type="Proteomes" id="UP000077315">
    <property type="component" value="Unassembled WGS sequence"/>
</dbReference>
<evidence type="ECO:0000313" key="2">
    <source>
        <dbReference type="EMBL" id="OAD70585.1"/>
    </source>
</evidence>
<feature type="region of interest" description="Disordered" evidence="1">
    <location>
        <begin position="337"/>
        <end position="363"/>
    </location>
</feature>
<proteinExistence type="predicted"/>
<feature type="region of interest" description="Disordered" evidence="1">
    <location>
        <begin position="96"/>
        <end position="122"/>
    </location>
</feature>
<dbReference type="OrthoDB" id="2289648at2759"/>
<protein>
    <recommendedName>
        <fullName evidence="4">Retrotransposon gag domain-containing protein</fullName>
    </recommendedName>
</protein>
<evidence type="ECO:0000256" key="1">
    <source>
        <dbReference type="SAM" id="MobiDB-lite"/>
    </source>
</evidence>
<reference evidence="3" key="1">
    <citation type="submission" date="2015-06" db="EMBL/GenBank/DDBJ databases">
        <title>Expansion of signal transduction pathways in fungi by whole-genome duplication.</title>
        <authorList>
            <consortium name="DOE Joint Genome Institute"/>
            <person name="Corrochano L.M."/>
            <person name="Kuo A."/>
            <person name="Marcet-Houben M."/>
            <person name="Polaino S."/>
            <person name="Salamov A."/>
            <person name="Villalobos J.M."/>
            <person name="Alvarez M.I."/>
            <person name="Avalos J."/>
            <person name="Benito E.P."/>
            <person name="Benoit I."/>
            <person name="Burger G."/>
            <person name="Camino L.P."/>
            <person name="Canovas D."/>
            <person name="Cerda-Olmedo E."/>
            <person name="Cheng J.-F."/>
            <person name="Dominguez A."/>
            <person name="Elias M."/>
            <person name="Eslava A.P."/>
            <person name="Glaser F."/>
            <person name="Grimwood J."/>
            <person name="Gutierrez G."/>
            <person name="Heitman J."/>
            <person name="Henrissat B."/>
            <person name="Iturriaga E.A."/>
            <person name="Lang B.F."/>
            <person name="Lavin J.L."/>
            <person name="Lee S."/>
            <person name="Li W."/>
            <person name="Lindquist E."/>
            <person name="Lopez-Garcia S."/>
            <person name="Luque E.M."/>
            <person name="Marcos A.T."/>
            <person name="Martin J."/>
            <person name="McCluskey K."/>
            <person name="Medina H.R."/>
            <person name="Miralles-Duran A."/>
            <person name="Miyazaki A."/>
            <person name="Munoz-Torres E."/>
            <person name="Oguiza J.A."/>
            <person name="Ohm R."/>
            <person name="Olmedo M."/>
            <person name="Orejas M."/>
            <person name="Ortiz-Castellanos L."/>
            <person name="Pisabarro A.G."/>
            <person name="Rodriguez-Romero J."/>
            <person name="Ruiz-Herrera J."/>
            <person name="Ruiz-Vazquez R."/>
            <person name="Sanz C."/>
            <person name="Schackwitz W."/>
            <person name="Schmutz J."/>
            <person name="Shahriari M."/>
            <person name="Shelest E."/>
            <person name="Silva-Franco F."/>
            <person name="Soanes D."/>
            <person name="Syed K."/>
            <person name="Tagua V.G."/>
            <person name="Talbot N.J."/>
            <person name="Thon M."/>
            <person name="De vries R.P."/>
            <person name="Wiebenga A."/>
            <person name="Yadav J.S."/>
            <person name="Braun E.L."/>
            <person name="Baker S."/>
            <person name="Garre V."/>
            <person name="Horwitz B."/>
            <person name="Torres-Martinez S."/>
            <person name="Idnurm A."/>
            <person name="Herrera-Estrella A."/>
            <person name="Gabaldon T."/>
            <person name="Grigoriev I.V."/>
        </authorList>
    </citation>
    <scope>NUCLEOTIDE SEQUENCE [LARGE SCALE GENOMIC DNA]</scope>
    <source>
        <strain evidence="3">NRRL 1555(-)</strain>
    </source>
</reference>
<dbReference type="VEuPathDB" id="FungiDB:PHYBLDRAFT_171332"/>